<keyword evidence="1" id="KW-0812">Transmembrane</keyword>
<dbReference type="InterPro" id="IPR005901">
    <property type="entry name" value="GLPGLI"/>
</dbReference>
<dbReference type="Proteomes" id="UP000390763">
    <property type="component" value="Unassembled WGS sequence"/>
</dbReference>
<keyword evidence="1" id="KW-0472">Membrane</keyword>
<comment type="caution">
    <text evidence="2">The sequence shown here is derived from an EMBL/GenBank/DDBJ whole genome shotgun (WGS) entry which is preliminary data.</text>
</comment>
<evidence type="ECO:0000256" key="1">
    <source>
        <dbReference type="SAM" id="Phobius"/>
    </source>
</evidence>
<name>A0AB35ZL41_9BACT</name>
<feature type="transmembrane region" description="Helical" evidence="1">
    <location>
        <begin position="23"/>
        <end position="42"/>
    </location>
</feature>
<dbReference type="AlphaFoldDB" id="A0AB35ZL41"/>
<proteinExistence type="predicted"/>
<protein>
    <submittedName>
        <fullName evidence="2">GLPGLI family protein</fullName>
    </submittedName>
</protein>
<accession>A0AB35ZL41</accession>
<keyword evidence="1" id="KW-1133">Transmembrane helix</keyword>
<sequence length="296" mass="34133">MVQKKVPSMHGISIVHKLLRRQIFYLAALIVIAIAGIGHCYAQKKIDEAYLKCQYDYTYVEDSLSGRTAKDWLVLLIGTNVSKCYSYYSMQVDSIFASPNSDRILHQQINAAINSKTEWPHKRMKAYVYKNYPLGKMTVTDGLLLQDYIYEDTLYAQKWVIQDSSKLILGHECQKAVCQYRGHCWTAWFAMDIPITDGPWKLCGLPGLIMEATTENNSHAFKLLGIKKVSKEPIVFSKTYVGNNKFEKTTFEKFLKEQYIFLFGDSLSQMQLQGIDIPKIENVGSKKWKYKPLECW</sequence>
<dbReference type="NCBIfam" id="TIGR01200">
    <property type="entry name" value="GLPGLI"/>
    <property type="match status" value="1"/>
</dbReference>
<dbReference type="EMBL" id="VZBT01000105">
    <property type="protein sequence ID" value="MQO05296.1"/>
    <property type="molecule type" value="Genomic_DNA"/>
</dbReference>
<evidence type="ECO:0000313" key="2">
    <source>
        <dbReference type="EMBL" id="MQO05296.1"/>
    </source>
</evidence>
<organism evidence="2 3">
    <name type="scientific">Segatella copri</name>
    <dbReference type="NCBI Taxonomy" id="165179"/>
    <lineage>
        <taxon>Bacteria</taxon>
        <taxon>Pseudomonadati</taxon>
        <taxon>Bacteroidota</taxon>
        <taxon>Bacteroidia</taxon>
        <taxon>Bacteroidales</taxon>
        <taxon>Prevotellaceae</taxon>
        <taxon>Segatella</taxon>
    </lineage>
</organism>
<reference evidence="3" key="1">
    <citation type="submission" date="2019-09" db="EMBL/GenBank/DDBJ databases">
        <title>Distinct polysaccharide growth profiles of human intestinal Prevotella copri isolates.</title>
        <authorList>
            <person name="Fehlner-Peach H."/>
            <person name="Magnabosco C."/>
            <person name="Raghavan V."/>
            <person name="Scher J.U."/>
            <person name="Tett A."/>
            <person name="Cox L.M."/>
            <person name="Gottsegen C."/>
            <person name="Watters A."/>
            <person name="Wiltshire- Gordon J.D."/>
            <person name="Segata N."/>
            <person name="Bonneau R."/>
            <person name="Littman D.R."/>
        </authorList>
    </citation>
    <scope>NUCLEOTIDE SEQUENCE [LARGE SCALE GENOMIC DNA]</scope>
    <source>
        <strain evidence="3">iAK279</strain>
    </source>
</reference>
<dbReference type="Pfam" id="PF22252">
    <property type="entry name" value="PNGase_F-II_N"/>
    <property type="match status" value="1"/>
</dbReference>
<evidence type="ECO:0000313" key="3">
    <source>
        <dbReference type="Proteomes" id="UP000390763"/>
    </source>
</evidence>
<gene>
    <name evidence="2" type="ORF">F7D62_14615</name>
</gene>